<keyword evidence="2" id="KW-1185">Reference proteome</keyword>
<dbReference type="EMBL" id="JAIQCV010000008">
    <property type="protein sequence ID" value="KAH1073562.1"/>
    <property type="molecule type" value="Genomic_DNA"/>
</dbReference>
<evidence type="ECO:0000313" key="1">
    <source>
        <dbReference type="EMBL" id="KAH1073562.1"/>
    </source>
</evidence>
<comment type="caution">
    <text evidence="1">The sequence shown here is derived from an EMBL/GenBank/DDBJ whole genome shotgun (WGS) entry which is preliminary data.</text>
</comment>
<reference evidence="1 2" key="1">
    <citation type="journal article" date="2021" name="Plant Biotechnol. J.">
        <title>Multi-omics assisted identification of the key and species-specific regulatory components of drought-tolerant mechanisms in Gossypium stocksii.</title>
        <authorList>
            <person name="Yu D."/>
            <person name="Ke L."/>
            <person name="Zhang D."/>
            <person name="Wu Y."/>
            <person name="Sun Y."/>
            <person name="Mei J."/>
            <person name="Sun J."/>
            <person name="Sun Y."/>
        </authorList>
    </citation>
    <scope>NUCLEOTIDE SEQUENCE [LARGE SCALE GENOMIC DNA]</scope>
    <source>
        <strain evidence="2">cv. E1</strain>
        <tissue evidence="1">Leaf</tissue>
    </source>
</reference>
<dbReference type="Proteomes" id="UP000828251">
    <property type="component" value="Unassembled WGS sequence"/>
</dbReference>
<gene>
    <name evidence="1" type="ORF">J1N35_025890</name>
</gene>
<accession>A0A9D3ZXL2</accession>
<proteinExistence type="predicted"/>
<evidence type="ECO:0000313" key="2">
    <source>
        <dbReference type="Proteomes" id="UP000828251"/>
    </source>
</evidence>
<organism evidence="1 2">
    <name type="scientific">Gossypium stocksii</name>
    <dbReference type="NCBI Taxonomy" id="47602"/>
    <lineage>
        <taxon>Eukaryota</taxon>
        <taxon>Viridiplantae</taxon>
        <taxon>Streptophyta</taxon>
        <taxon>Embryophyta</taxon>
        <taxon>Tracheophyta</taxon>
        <taxon>Spermatophyta</taxon>
        <taxon>Magnoliopsida</taxon>
        <taxon>eudicotyledons</taxon>
        <taxon>Gunneridae</taxon>
        <taxon>Pentapetalae</taxon>
        <taxon>rosids</taxon>
        <taxon>malvids</taxon>
        <taxon>Malvales</taxon>
        <taxon>Malvaceae</taxon>
        <taxon>Malvoideae</taxon>
        <taxon>Gossypium</taxon>
    </lineage>
</organism>
<dbReference type="AlphaFoldDB" id="A0A9D3ZXL2"/>
<name>A0A9D3ZXL2_9ROSI</name>
<sequence>MNQLRSLQKGGKQIMRGASEMENIARNYFEALFESKRIRDTNHILSRFKRCISNDDNAWLTKNEGLSTLMILALDEELVKGARASKKDKILRIPLVELEHEDMVVWEEKFVARRGLPRMRGIKHFMRVLQILVDRQQKQLIGDRFGCHERQRDILPSRTVLHGNIVSSFAMEALACSQAAALGRRFWVNMVEIEEQPTDWRTVLQQKVYKEEWKCTWKGQFRSSLKCRTDGDSMGAGAGLSWGEGFSPERVQMQESRGRGLYSAGMGTVKLEMELSRWKEL</sequence>
<protein>
    <submittedName>
        <fullName evidence="1">Uncharacterized protein</fullName>
    </submittedName>
</protein>